<dbReference type="AlphaFoldDB" id="A0A0E9TWT1"/>
<sequence>MHCRRSINFKYSMHLVIILVQSLHT</sequence>
<protein>
    <submittedName>
        <fullName evidence="1">Uncharacterized protein</fullName>
    </submittedName>
</protein>
<accession>A0A0E9TWT1</accession>
<evidence type="ECO:0000313" key="1">
    <source>
        <dbReference type="EMBL" id="JAH57360.1"/>
    </source>
</evidence>
<dbReference type="EMBL" id="GBXM01051217">
    <property type="protein sequence ID" value="JAH57360.1"/>
    <property type="molecule type" value="Transcribed_RNA"/>
</dbReference>
<proteinExistence type="predicted"/>
<name>A0A0E9TWT1_ANGAN</name>
<reference evidence="1" key="2">
    <citation type="journal article" date="2015" name="Fish Shellfish Immunol.">
        <title>Early steps in the European eel (Anguilla anguilla)-Vibrio vulnificus interaction in the gills: Role of the RtxA13 toxin.</title>
        <authorList>
            <person name="Callol A."/>
            <person name="Pajuelo D."/>
            <person name="Ebbesson L."/>
            <person name="Teles M."/>
            <person name="MacKenzie S."/>
            <person name="Amaro C."/>
        </authorList>
    </citation>
    <scope>NUCLEOTIDE SEQUENCE</scope>
</reference>
<organism evidence="1">
    <name type="scientific">Anguilla anguilla</name>
    <name type="common">European freshwater eel</name>
    <name type="synonym">Muraena anguilla</name>
    <dbReference type="NCBI Taxonomy" id="7936"/>
    <lineage>
        <taxon>Eukaryota</taxon>
        <taxon>Metazoa</taxon>
        <taxon>Chordata</taxon>
        <taxon>Craniata</taxon>
        <taxon>Vertebrata</taxon>
        <taxon>Euteleostomi</taxon>
        <taxon>Actinopterygii</taxon>
        <taxon>Neopterygii</taxon>
        <taxon>Teleostei</taxon>
        <taxon>Anguilliformes</taxon>
        <taxon>Anguillidae</taxon>
        <taxon>Anguilla</taxon>
    </lineage>
</organism>
<reference evidence="1" key="1">
    <citation type="submission" date="2014-11" db="EMBL/GenBank/DDBJ databases">
        <authorList>
            <person name="Amaro Gonzalez C."/>
        </authorList>
    </citation>
    <scope>NUCLEOTIDE SEQUENCE</scope>
</reference>